<gene>
    <name evidence="1" type="ORF">SCABRO_00845</name>
</gene>
<dbReference type="EMBL" id="JRYO01000058">
    <property type="protein sequence ID" value="KHE93419.1"/>
    <property type="molecule type" value="Genomic_DNA"/>
</dbReference>
<accession>A0A0B0ELE8</accession>
<reference evidence="1 2" key="1">
    <citation type="submission" date="2014-10" db="EMBL/GenBank/DDBJ databases">
        <title>Draft genome of anammox bacterium scalindua brodae, obtained using differential coverage binning of sequence data from two enrichment reactors.</title>
        <authorList>
            <person name="Speth D.R."/>
            <person name="Russ L."/>
            <person name="Kartal B."/>
            <person name="Op den Camp H.J."/>
            <person name="Dutilh B.E."/>
            <person name="Jetten M.S."/>
        </authorList>
    </citation>
    <scope>NUCLEOTIDE SEQUENCE [LARGE SCALE GENOMIC DNA]</scope>
    <source>
        <strain evidence="1">RU1</strain>
    </source>
</reference>
<protein>
    <recommendedName>
        <fullName evidence="3">LysM domain-containing protein</fullName>
    </recommendedName>
</protein>
<sequence length="93" mass="11076">MFFKGTRYAKVDTLEITDKNGRTIKYKATRFIPKTEARLAHKVQRGERLDHIAHYYFRDPERFWRIGDANYIMWSDDLVSEPGKKILIPASER</sequence>
<name>A0A0B0ELE8_9BACT</name>
<evidence type="ECO:0008006" key="3">
    <source>
        <dbReference type="Google" id="ProtNLM"/>
    </source>
</evidence>
<dbReference type="Proteomes" id="UP000030652">
    <property type="component" value="Unassembled WGS sequence"/>
</dbReference>
<dbReference type="AlphaFoldDB" id="A0A0B0ELE8"/>
<evidence type="ECO:0000313" key="2">
    <source>
        <dbReference type="Proteomes" id="UP000030652"/>
    </source>
</evidence>
<dbReference type="eggNOG" id="COG1652">
    <property type="taxonomic scope" value="Bacteria"/>
</dbReference>
<organism evidence="1 2">
    <name type="scientific">Candidatus Scalindua brodae</name>
    <dbReference type="NCBI Taxonomy" id="237368"/>
    <lineage>
        <taxon>Bacteria</taxon>
        <taxon>Pseudomonadati</taxon>
        <taxon>Planctomycetota</taxon>
        <taxon>Candidatus Brocadiia</taxon>
        <taxon>Candidatus Brocadiales</taxon>
        <taxon>Candidatus Scalinduaceae</taxon>
        <taxon>Candidatus Scalindua</taxon>
    </lineage>
</organism>
<evidence type="ECO:0000313" key="1">
    <source>
        <dbReference type="EMBL" id="KHE93419.1"/>
    </source>
</evidence>
<proteinExistence type="predicted"/>
<comment type="caution">
    <text evidence="1">The sequence shown here is derived from an EMBL/GenBank/DDBJ whole genome shotgun (WGS) entry which is preliminary data.</text>
</comment>